<comment type="cofactor">
    <cofactor evidence="1">
        <name>pyridoxal 5'-phosphate</name>
        <dbReference type="ChEBI" id="CHEBI:597326"/>
    </cofactor>
</comment>
<feature type="active site" description="Nucleophile" evidence="4">
    <location>
        <position position="92"/>
    </location>
</feature>
<evidence type="ECO:0000313" key="8">
    <source>
        <dbReference type="Proteomes" id="UP000593567"/>
    </source>
</evidence>
<comment type="similarity">
    <text evidence="2">Belongs to the ACC deaminase/D-cysteine desulfhydrase family.</text>
</comment>
<feature type="modified residue" description="N6-(pyridoxal phosphate)lysine" evidence="5">
    <location>
        <position position="65"/>
    </location>
</feature>
<gene>
    <name evidence="7" type="ORF">EB796_021206</name>
</gene>
<dbReference type="OrthoDB" id="10266364at2759"/>
<dbReference type="Gene3D" id="3.40.50.1100">
    <property type="match status" value="2"/>
</dbReference>
<dbReference type="InterPro" id="IPR001926">
    <property type="entry name" value="TrpB-like_PALP"/>
</dbReference>
<dbReference type="PANTHER" id="PTHR43780">
    <property type="entry name" value="1-AMINOCYCLOPROPANE-1-CARBOXYLATE DEAMINASE-RELATED"/>
    <property type="match status" value="1"/>
</dbReference>
<accession>A0A7J7J2U1</accession>
<comment type="caution">
    <text evidence="7">The sequence shown here is derived from an EMBL/GenBank/DDBJ whole genome shotgun (WGS) entry which is preliminary data.</text>
</comment>
<dbReference type="Pfam" id="PF00291">
    <property type="entry name" value="PALP"/>
    <property type="match status" value="1"/>
</dbReference>
<dbReference type="EMBL" id="VXIV02003168">
    <property type="protein sequence ID" value="KAF6020479.1"/>
    <property type="molecule type" value="Genomic_DNA"/>
</dbReference>
<evidence type="ECO:0000256" key="1">
    <source>
        <dbReference type="ARBA" id="ARBA00001933"/>
    </source>
</evidence>
<dbReference type="AlphaFoldDB" id="A0A7J7J2U1"/>
<dbReference type="InterPro" id="IPR036052">
    <property type="entry name" value="TrpB-like_PALP_sf"/>
</dbReference>
<name>A0A7J7J2U1_BUGNE</name>
<evidence type="ECO:0000259" key="6">
    <source>
        <dbReference type="Pfam" id="PF00291"/>
    </source>
</evidence>
<sequence>MAIKLSKYKAPVWAQSLKRIPEFKIQLAAPGFTPITEWKLPDFPQSFKVLLKRDDYTGSILSGNKVRKLEFILAEAIAKGCKHVISVGALQSNHCRAVAASCAELGLQSHLFLRTPAKDDSQLKYDGNFFLNRLLGSHLYMLPMGVKYKAYVEPRMKALAENIDLGVNVYCDCRRETGESSHLVCVGGSDNTGIWGYIQCFAELRQQAVEFDDIVCVCGSGGTVSGLAIANYLCGMPYRCHGILVCDSNQYFHEEVNGNLEALGVKDVRSEDIVHLHDAYKEPGYGRNLPCHFEFISQSAVQTGVILDNTYTGKAAYGLRDLMQNKPGVFKGRRILFIHSGWIRLPLKTSGLFCIKSRSPYTALPV</sequence>
<keyword evidence="3 5" id="KW-0663">Pyridoxal phosphate</keyword>
<dbReference type="Proteomes" id="UP000593567">
    <property type="component" value="Unassembled WGS sequence"/>
</dbReference>
<dbReference type="InterPro" id="IPR027278">
    <property type="entry name" value="ACCD_DCysDesulf"/>
</dbReference>
<evidence type="ECO:0000313" key="7">
    <source>
        <dbReference type="EMBL" id="KAF6020479.1"/>
    </source>
</evidence>
<dbReference type="PIRSF" id="PIRSF006278">
    <property type="entry name" value="ACCD_DCysDesulf"/>
    <property type="match status" value="1"/>
</dbReference>
<keyword evidence="8" id="KW-1185">Reference proteome</keyword>
<dbReference type="PANTHER" id="PTHR43780:SF2">
    <property type="entry name" value="1-AMINOCYCLOPROPANE-1-CARBOXYLATE DEAMINASE-RELATED"/>
    <property type="match status" value="1"/>
</dbReference>
<evidence type="ECO:0000256" key="4">
    <source>
        <dbReference type="PIRSR" id="PIRSR006278-1"/>
    </source>
</evidence>
<reference evidence="7" key="1">
    <citation type="submission" date="2020-06" db="EMBL/GenBank/DDBJ databases">
        <title>Draft genome of Bugula neritina, a colonial animal packing powerful symbionts and potential medicines.</title>
        <authorList>
            <person name="Rayko M."/>
        </authorList>
    </citation>
    <scope>NUCLEOTIDE SEQUENCE [LARGE SCALE GENOMIC DNA]</scope>
    <source>
        <strain evidence="7">Kwan_BN1</strain>
    </source>
</reference>
<evidence type="ECO:0000256" key="3">
    <source>
        <dbReference type="ARBA" id="ARBA00022898"/>
    </source>
</evidence>
<dbReference type="GO" id="GO:0019148">
    <property type="term" value="F:D-cysteine desulfhydrase activity"/>
    <property type="evidence" value="ECO:0007669"/>
    <property type="project" value="TreeGrafter"/>
</dbReference>
<feature type="domain" description="Tryptophan synthase beta chain-like PALP" evidence="6">
    <location>
        <begin position="31"/>
        <end position="341"/>
    </location>
</feature>
<evidence type="ECO:0000256" key="2">
    <source>
        <dbReference type="ARBA" id="ARBA00008639"/>
    </source>
</evidence>
<dbReference type="SUPFAM" id="SSF53686">
    <property type="entry name" value="Tryptophan synthase beta subunit-like PLP-dependent enzymes"/>
    <property type="match status" value="1"/>
</dbReference>
<protein>
    <recommendedName>
        <fullName evidence="6">Tryptophan synthase beta chain-like PALP domain-containing protein</fullName>
    </recommendedName>
</protein>
<evidence type="ECO:0000256" key="5">
    <source>
        <dbReference type="PIRSR" id="PIRSR006278-2"/>
    </source>
</evidence>
<organism evidence="7 8">
    <name type="scientific">Bugula neritina</name>
    <name type="common">Brown bryozoan</name>
    <name type="synonym">Sertularia neritina</name>
    <dbReference type="NCBI Taxonomy" id="10212"/>
    <lineage>
        <taxon>Eukaryota</taxon>
        <taxon>Metazoa</taxon>
        <taxon>Spiralia</taxon>
        <taxon>Lophotrochozoa</taxon>
        <taxon>Bryozoa</taxon>
        <taxon>Gymnolaemata</taxon>
        <taxon>Cheilostomatida</taxon>
        <taxon>Flustrina</taxon>
        <taxon>Buguloidea</taxon>
        <taxon>Bugulidae</taxon>
        <taxon>Bugula</taxon>
    </lineage>
</organism>
<proteinExistence type="inferred from homology"/>